<name>A0AB35UHG5_9FIRM</name>
<evidence type="ECO:0000313" key="1">
    <source>
        <dbReference type="EMBL" id="MDY5166890.1"/>
    </source>
</evidence>
<sequence>MVYGLDKFKEAFTEYKEQYVLIGGTACDLIMKEYDSSFRATKDFDLVLIVEALTPEFGQAFWNFIKDGKYYNKSMSTEEPHFYRFEKPEELGFPYMLELFSRNAFTLNYPDSNLTPLKFNDSVSSLSAILLNDAYYDMLLNGREEIDGVQVLALTYLIPFKAKAWLDLSEKRKNGFHVDERDIKKHKNDIARLATILNDSSAVQLPEEVTNDMQEFIRRYEQSPVDMKSLKIRGITNTQILDRLKRIYQSSK</sequence>
<dbReference type="AlphaFoldDB" id="A0AB35UHG5"/>
<reference evidence="1" key="1">
    <citation type="submission" date="2022-03" db="EMBL/GenBank/DDBJ databases">
        <title>First case of bacteraemia caused by Dielma fastidiosa in a patient hospitalised with diverticulitis.</title>
        <authorList>
            <person name="Forman-Ankjaer B."/>
            <person name="Hvid-Jensen F."/>
            <person name="Kobel C.M."/>
            <person name="Greve T."/>
        </authorList>
    </citation>
    <scope>NUCLEOTIDE SEQUENCE</scope>
    <source>
        <strain evidence="1">AUH_DF_2021</strain>
    </source>
</reference>
<proteinExistence type="predicted"/>
<evidence type="ECO:0008006" key="3">
    <source>
        <dbReference type="Google" id="ProtNLM"/>
    </source>
</evidence>
<dbReference type="Proteomes" id="UP001276902">
    <property type="component" value="Unassembled WGS sequence"/>
</dbReference>
<comment type="caution">
    <text evidence="1">The sequence shown here is derived from an EMBL/GenBank/DDBJ whole genome shotgun (WGS) entry which is preliminary data.</text>
</comment>
<dbReference type="EMBL" id="JALDAW010000008">
    <property type="protein sequence ID" value="MDY5166890.1"/>
    <property type="molecule type" value="Genomic_DNA"/>
</dbReference>
<protein>
    <recommendedName>
        <fullName evidence="3">Nucleotidyltransferase AbiEii toxin of type IV toxin-antitoxin system</fullName>
    </recommendedName>
</protein>
<evidence type="ECO:0000313" key="2">
    <source>
        <dbReference type="Proteomes" id="UP001276902"/>
    </source>
</evidence>
<gene>
    <name evidence="1" type="ORF">MQE39_01965</name>
</gene>
<organism evidence="1 2">
    <name type="scientific">Dielma fastidiosa</name>
    <dbReference type="NCBI Taxonomy" id="1034346"/>
    <lineage>
        <taxon>Bacteria</taxon>
        <taxon>Bacillati</taxon>
        <taxon>Bacillota</taxon>
        <taxon>Erysipelotrichia</taxon>
        <taxon>Erysipelotrichales</taxon>
        <taxon>Erysipelotrichaceae</taxon>
        <taxon>Dielma</taxon>
    </lineage>
</organism>
<dbReference type="RefSeq" id="WP_320882896.1">
    <property type="nucleotide sequence ID" value="NZ_BAABZA010000001.1"/>
</dbReference>
<accession>A0AB35UHG5</accession>